<dbReference type="KEGG" id="hhd:HBHAL_4966"/>
<keyword evidence="3" id="KW-1185">Reference proteome</keyword>
<keyword evidence="1" id="KW-0812">Transmembrane</keyword>
<feature type="transmembrane region" description="Helical" evidence="1">
    <location>
        <begin position="35"/>
        <end position="51"/>
    </location>
</feature>
<reference evidence="2 3" key="1">
    <citation type="journal article" date="2013" name="Environ. Microbiol.">
        <title>Chloride and organic osmolytes: a hybrid strategy to cope with elevated salinities by the moderately halophilic, chloride-dependent bacterium Halobacillus halophilus.</title>
        <authorList>
            <person name="Saum S.H."/>
            <person name="Pfeiffer F."/>
            <person name="Palm P."/>
            <person name="Rampp M."/>
            <person name="Schuster S.C."/>
            <person name="Muller V."/>
            <person name="Oesterhelt D."/>
        </authorList>
    </citation>
    <scope>NUCLEOTIDE SEQUENCE [LARGE SCALE GENOMIC DNA]</scope>
    <source>
        <strain evidence="3">ATCC 35676 / DSM 2266 / JCM 20832 / KCTC 3685 / LMG 17431 / NBRC 102448 / NCIMB 2269</strain>
    </source>
</reference>
<proteinExistence type="predicted"/>
<dbReference type="HOGENOM" id="CLU_587618_0_0_9"/>
<dbReference type="EMBL" id="HE717023">
    <property type="protein sequence ID" value="CCG47303.1"/>
    <property type="molecule type" value="Genomic_DNA"/>
</dbReference>
<dbReference type="PATRIC" id="fig|866895.3.peg.4004"/>
<feature type="transmembrane region" description="Helical" evidence="1">
    <location>
        <begin position="199"/>
        <end position="219"/>
    </location>
</feature>
<evidence type="ECO:0000313" key="3">
    <source>
        <dbReference type="Proteomes" id="UP000007397"/>
    </source>
</evidence>
<organism evidence="2 3">
    <name type="scientific">Halobacillus halophilus (strain ATCC 35676 / DSM 2266 / JCM 20832 / KCTC 3685 / LMG 17431 / NBRC 102448 / NCIMB 2269)</name>
    <name type="common">Sporosarcina halophila</name>
    <dbReference type="NCBI Taxonomy" id="866895"/>
    <lineage>
        <taxon>Bacteria</taxon>
        <taxon>Bacillati</taxon>
        <taxon>Bacillota</taxon>
        <taxon>Bacilli</taxon>
        <taxon>Bacillales</taxon>
        <taxon>Bacillaceae</taxon>
        <taxon>Halobacillus</taxon>
    </lineage>
</organism>
<evidence type="ECO:0000256" key="1">
    <source>
        <dbReference type="SAM" id="Phobius"/>
    </source>
</evidence>
<keyword evidence="1" id="KW-1133">Transmembrane helix</keyword>
<accession>I0JT31</accession>
<feature type="transmembrane region" description="Helical" evidence="1">
    <location>
        <begin position="141"/>
        <end position="162"/>
    </location>
</feature>
<feature type="transmembrane region" description="Helical" evidence="1">
    <location>
        <begin position="110"/>
        <end position="135"/>
    </location>
</feature>
<gene>
    <name evidence="2" type="ordered locus">HBHAL_4966</name>
</gene>
<feature type="transmembrane region" description="Helical" evidence="1">
    <location>
        <begin position="319"/>
        <end position="342"/>
    </location>
</feature>
<dbReference type="RefSeq" id="WP_014645187.1">
    <property type="nucleotide sequence ID" value="NC_017668.1"/>
</dbReference>
<feature type="transmembrane region" description="Helical" evidence="1">
    <location>
        <begin position="174"/>
        <end position="193"/>
    </location>
</feature>
<dbReference type="Proteomes" id="UP000007397">
    <property type="component" value="Chromosome"/>
</dbReference>
<dbReference type="eggNOG" id="ENOG50306G3">
    <property type="taxonomic scope" value="Bacteria"/>
</dbReference>
<sequence length="465" mass="53265">MSSTTQVFYWIRKKRWKKKKDIYQRAFQLAFDKTLAFYVGIMVVVFLLLLQDWMKRFIPLMNTWENSLLEWLWLLPSILVIRTLGRSFIDPGLPFTSAELKLSLLPHSRSKILLLLAAEKFALHLLVAFALAALLGGLTPLSLYMLLSAAFIYSVFIALLTPIQWKLYSARKRVKTGLLAVVIVLLGASGIWIHQLNLAQYSTAIILTFLLILARFYFIPACTQNINWMKVVERNDAKVWNVTFVSQMTNITIKPPKRYGLVSNYLRERRAIRQITKVKSLYHMLWRSHLKESSGYAWKTLLIGVIVIIAPSLRAEWVMYVSVPVVLFVYIEVAAGIFSSHFTENPIFYSLPIDEKGWTSTYVSWGIAGLVPLLLSFLTVNIILGSSFSVVFVQLAGVMSWSLYDMRTQLTNRMRLLHKENFQVSDTFRAAGYIILGGGIYFTPLLLALAALLSYSAIKRKRFIY</sequence>
<name>I0JT31_HALH3</name>
<keyword evidence="1" id="KW-0472">Membrane</keyword>
<evidence type="ECO:0000313" key="2">
    <source>
        <dbReference type="EMBL" id="CCG47303.1"/>
    </source>
</evidence>
<feature type="transmembrane region" description="Helical" evidence="1">
    <location>
        <begin position="430"/>
        <end position="455"/>
    </location>
</feature>
<feature type="transmembrane region" description="Helical" evidence="1">
    <location>
        <begin position="363"/>
        <end position="396"/>
    </location>
</feature>
<protein>
    <submittedName>
        <fullName evidence="2">Uncharacterized protein</fullName>
    </submittedName>
</protein>
<dbReference type="AlphaFoldDB" id="I0JT31"/>